<name>A0A494XV14_9BURK</name>
<evidence type="ECO:0000313" key="3">
    <source>
        <dbReference type="EMBL" id="RKP53674.1"/>
    </source>
</evidence>
<dbReference type="Proteomes" id="UP000270342">
    <property type="component" value="Unassembled WGS sequence"/>
</dbReference>
<dbReference type="InterPro" id="IPR052566">
    <property type="entry name" value="Non-lysos_glucosylceramidase"/>
</dbReference>
<evidence type="ECO:0000259" key="2">
    <source>
        <dbReference type="Pfam" id="PF12215"/>
    </source>
</evidence>
<accession>A0A494XV14</accession>
<dbReference type="AlphaFoldDB" id="A0A494XV14"/>
<proteinExistence type="predicted"/>
<dbReference type="PANTHER" id="PTHR12654">
    <property type="entry name" value="BILE ACID BETA-GLUCOSIDASE-RELATED"/>
    <property type="match status" value="1"/>
</dbReference>
<organism evidence="3 4">
    <name type="scientific">Pararobbsia silviterrae</name>
    <dbReference type="NCBI Taxonomy" id="1792498"/>
    <lineage>
        <taxon>Bacteria</taxon>
        <taxon>Pseudomonadati</taxon>
        <taxon>Pseudomonadota</taxon>
        <taxon>Betaproteobacteria</taxon>
        <taxon>Burkholderiales</taxon>
        <taxon>Burkholderiaceae</taxon>
        <taxon>Pararobbsia</taxon>
    </lineage>
</organism>
<evidence type="ECO:0000313" key="4">
    <source>
        <dbReference type="Proteomes" id="UP000270342"/>
    </source>
</evidence>
<dbReference type="InterPro" id="IPR012341">
    <property type="entry name" value="6hp_glycosidase-like_sf"/>
</dbReference>
<evidence type="ECO:0000259" key="1">
    <source>
        <dbReference type="Pfam" id="PF04685"/>
    </source>
</evidence>
<feature type="domain" description="Glycosyl-hydrolase family 116 N-terminal" evidence="2">
    <location>
        <begin position="36"/>
        <end position="362"/>
    </location>
</feature>
<gene>
    <name evidence="3" type="ORF">D7S86_15505</name>
</gene>
<dbReference type="InterPro" id="IPR006775">
    <property type="entry name" value="GH116_catalytic"/>
</dbReference>
<protein>
    <submittedName>
        <fullName evidence="3">Beta-glucosidase</fullName>
    </submittedName>
</protein>
<dbReference type="InterPro" id="IPR008928">
    <property type="entry name" value="6-hairpin_glycosidase_sf"/>
</dbReference>
<sequence length="889" mass="99006">MATDSETNRLSKRTADRIARVDDRFVYRGARRTYAAFPLGGIGTGSVSLTGSGRLIDWSIRNKPDIHQFNGYSHFAIKAERDGALLDARVLHGPYEGNPTGSPATRKFDGFGFGANRDTLAGVPHFDDATMIGRFPVAEIAFDDARFPGHVTLTALSPFIPHDARNTSMPVAMFAIEVENTTHAPIDYTIGGTLGNLGCDSGVHRFVDAEGLRALHFESADTDRPAEQRGDLAIVTDAEQVEHVDYHFRGQWFDSLSLYWREFASAGPLRERHYDAPRASRNMFNQPEHGTLAARIRVAPGERRTVRFAIAWNYPVGSIYWFNRHGPGSPFYEGVPPTWTNYYATQWANALATGFDALRRWDALASPTIAFRDALFASSLPGEIIDAVSSTLGVLRSATVIRLEDGALWGWEGQHEHEGSCEGSCTHVWNYQQALPWLFPALERSLRETEFRYNQQANGGLTFRQRLPLGSGFDVIGPCADGHFGAIIKTYREWKNTGDDAWLRAQWPAIRRALDYAWSPDNPDQWDPRRTGVLWGRQHHTLDMELFGPNSWLTSLYLAALKAAAQMAAAMHEHAFADTLAQMAHNGREFVDCELFNGRWFQQKIDLHARALIEPFGGDRAAGVLAEDFMHAYWSDEYGEIKYQIGDGCLTDQLLGQWHADLAGLGDLFDPDHIRTALESVYRENFRPTLRDHFNPCRVYAYENEAGLLLATWPAGSHKPAVPVPYAEEVWTGLEYMMASHLIQRGLVDEGLTIVRAARARHDGSNRNPWNDIECGSYYARSLSSYALLNAYTGLSFDARTHEIGFAPARDARGVFPWSAGVGWGTVSIGDDRVEIRVLGGELHVARIGDADLGGLRTLRAGDTLDIARDEAWAARRVTTVSEIDDGKA</sequence>
<keyword evidence="4" id="KW-1185">Reference proteome</keyword>
<feature type="domain" description="Glycosyl-hydrolase family 116 catalytic region" evidence="1">
    <location>
        <begin position="481"/>
        <end position="788"/>
    </location>
</feature>
<dbReference type="Pfam" id="PF04685">
    <property type="entry name" value="DUF608"/>
    <property type="match status" value="1"/>
</dbReference>
<dbReference type="GO" id="GO:0005975">
    <property type="term" value="P:carbohydrate metabolic process"/>
    <property type="evidence" value="ECO:0007669"/>
    <property type="project" value="InterPro"/>
</dbReference>
<dbReference type="Gene3D" id="1.50.10.10">
    <property type="match status" value="1"/>
</dbReference>
<dbReference type="RefSeq" id="WP_121087749.1">
    <property type="nucleotide sequence ID" value="NZ_RBZU01000006.1"/>
</dbReference>
<dbReference type="SUPFAM" id="SSF48208">
    <property type="entry name" value="Six-hairpin glycosidases"/>
    <property type="match status" value="1"/>
</dbReference>
<comment type="caution">
    <text evidence="3">The sequence shown here is derived from an EMBL/GenBank/DDBJ whole genome shotgun (WGS) entry which is preliminary data.</text>
</comment>
<reference evidence="3 4" key="1">
    <citation type="submission" date="2018-10" db="EMBL/GenBank/DDBJ databases">
        <title>Robbsia sp. DHC34, isolated from soil.</title>
        <authorList>
            <person name="Gao Z.-H."/>
            <person name="Qiu L.-H."/>
        </authorList>
    </citation>
    <scope>NUCLEOTIDE SEQUENCE [LARGE SCALE GENOMIC DNA]</scope>
    <source>
        <strain evidence="3 4">DHC34</strain>
    </source>
</reference>
<dbReference type="Pfam" id="PF12215">
    <property type="entry name" value="Glyco_hydr_116N"/>
    <property type="match status" value="1"/>
</dbReference>
<dbReference type="PANTHER" id="PTHR12654:SF0">
    <property type="entry name" value="NON-LYSOSOMAL GLUCOSYLCERAMIDASE"/>
    <property type="match status" value="1"/>
</dbReference>
<dbReference type="EMBL" id="RBZU01000006">
    <property type="protein sequence ID" value="RKP53674.1"/>
    <property type="molecule type" value="Genomic_DNA"/>
</dbReference>
<dbReference type="InterPro" id="IPR024462">
    <property type="entry name" value="GH116_N"/>
</dbReference>
<dbReference type="GO" id="GO:0004553">
    <property type="term" value="F:hydrolase activity, hydrolyzing O-glycosyl compounds"/>
    <property type="evidence" value="ECO:0007669"/>
    <property type="project" value="InterPro"/>
</dbReference>
<dbReference type="OrthoDB" id="5692983at2"/>